<feature type="signal peptide" evidence="1">
    <location>
        <begin position="1"/>
        <end position="32"/>
    </location>
</feature>
<evidence type="ECO:0000256" key="1">
    <source>
        <dbReference type="SAM" id="SignalP"/>
    </source>
</evidence>
<gene>
    <name evidence="2" type="ORF">WMN62_00910</name>
</gene>
<name>A0ABU8Y5M3_9MICO</name>
<feature type="chain" id="PRO_5046316992" evidence="1">
    <location>
        <begin position="33"/>
        <end position="408"/>
    </location>
</feature>
<accession>A0ABU8Y5M3</accession>
<dbReference type="EMBL" id="JBBLYY010000005">
    <property type="protein sequence ID" value="MEK0170022.1"/>
    <property type="molecule type" value="Genomic_DNA"/>
</dbReference>
<dbReference type="RefSeq" id="WP_340195697.1">
    <property type="nucleotide sequence ID" value="NZ_JBBKAP010000006.1"/>
</dbReference>
<comment type="caution">
    <text evidence="2">The sequence shown here is derived from an EMBL/GenBank/DDBJ whole genome shotgun (WGS) entry which is preliminary data.</text>
</comment>
<keyword evidence="1" id="KW-0732">Signal</keyword>
<reference evidence="2 3" key="1">
    <citation type="submission" date="2024-03" db="EMBL/GenBank/DDBJ databases">
        <title>Whole genomes of four grape xylem sap localized bacterial endophytes.</title>
        <authorList>
            <person name="Kumar G."/>
            <person name="Savka M.A."/>
        </authorList>
    </citation>
    <scope>NUCLEOTIDE SEQUENCE [LARGE SCALE GENOMIC DNA]</scope>
    <source>
        <strain evidence="2 3">RIT_GXS8</strain>
    </source>
</reference>
<dbReference type="Proteomes" id="UP001370299">
    <property type="component" value="Unassembled WGS sequence"/>
</dbReference>
<evidence type="ECO:0000313" key="3">
    <source>
        <dbReference type="Proteomes" id="UP001370299"/>
    </source>
</evidence>
<proteinExistence type="predicted"/>
<organism evidence="2 3">
    <name type="scientific">Curtobacterium citreum</name>
    <dbReference type="NCBI Taxonomy" id="2036"/>
    <lineage>
        <taxon>Bacteria</taxon>
        <taxon>Bacillati</taxon>
        <taxon>Actinomycetota</taxon>
        <taxon>Actinomycetes</taxon>
        <taxon>Micrococcales</taxon>
        <taxon>Microbacteriaceae</taxon>
        <taxon>Curtobacterium</taxon>
    </lineage>
</organism>
<sequence>MAPSPFRSAAVVCGIVTASLGVGLLTPVTATAATAAASPSPTASASAGEASTNEYPEFVDIPIDASLTQIELLQDWSMPYAARVFAGYSNGDDIWLMLGDTVVDRSNWGAAFFISVPDALKDQNLEIVRIHTAEDGTRTRSDRMPMPRGITVDGLQRKNHFDPGVTQLAGSATAGATVVATDSESGDELFTTKVSTNRSGTGTWSADAELSDREHKITLTQTTLEGRTNQLRDIRFTPGEADAPDAPTLQTTERRLDGDFVLSGQFDAATDSIIVEDEAGEKIVTAALTSNGYVANIPQDRLGTTVHVVALSDNGTPSLRTAAALEQVDTDASIAAPTLRDVKVYPDGRVQVIGEREDSAGVWILDGDRVVRGIERQEGWSYTIPANETDKQLDIVNLSMEGRRFDAV</sequence>
<keyword evidence="3" id="KW-1185">Reference proteome</keyword>
<protein>
    <submittedName>
        <fullName evidence="2">Uncharacterized protein</fullName>
    </submittedName>
</protein>
<evidence type="ECO:0000313" key="2">
    <source>
        <dbReference type="EMBL" id="MEK0170022.1"/>
    </source>
</evidence>
<feature type="non-terminal residue" evidence="2">
    <location>
        <position position="408"/>
    </location>
</feature>